<accession>A0A8H5FZK1</accession>
<dbReference type="SUPFAM" id="SSF48403">
    <property type="entry name" value="Ankyrin repeat"/>
    <property type="match status" value="1"/>
</dbReference>
<dbReference type="SMART" id="SM00248">
    <property type="entry name" value="ANK"/>
    <property type="match status" value="2"/>
</dbReference>
<sequence>MVVPTSDDKDELLLSCRYGDLEDIQQFVEKFGQDVVSQVRDDNDNTVLHMTAANGHEDVLNYLLPIISPSLLSAQNSSGSTPLHWAALNSHLSVIQKLIQFPGGPGVDLIDIKNVAGRSPLAEAEMVGWDEGAKWLVEMMKLEPEQGESAEDDEDRGNVAAQDFQVEIEDADGQIAKMTISDGTSKSRSSRESES</sequence>
<evidence type="ECO:0000313" key="3">
    <source>
        <dbReference type="EMBL" id="KAF5355046.1"/>
    </source>
</evidence>
<dbReference type="PANTHER" id="PTHR24184:SF11">
    <property type="entry name" value="ANKYRIN REPEAT AND SOCS BOX CONTAINING 3"/>
    <property type="match status" value="1"/>
</dbReference>
<dbReference type="PROSITE" id="PS50088">
    <property type="entry name" value="ANK_REPEAT"/>
    <property type="match status" value="1"/>
</dbReference>
<keyword evidence="1" id="KW-0040">ANK repeat</keyword>
<keyword evidence="4" id="KW-1185">Reference proteome</keyword>
<dbReference type="EMBL" id="JAACJO010000008">
    <property type="protein sequence ID" value="KAF5355046.1"/>
    <property type="molecule type" value="Genomic_DNA"/>
</dbReference>
<feature type="repeat" description="ANK" evidence="1">
    <location>
        <begin position="78"/>
        <end position="100"/>
    </location>
</feature>
<dbReference type="Pfam" id="PF12796">
    <property type="entry name" value="Ank_2"/>
    <property type="match status" value="1"/>
</dbReference>
<evidence type="ECO:0000256" key="1">
    <source>
        <dbReference type="PROSITE-ProRule" id="PRU00023"/>
    </source>
</evidence>
<organism evidence="3 4">
    <name type="scientific">Leucocoprinus leucothites</name>
    <dbReference type="NCBI Taxonomy" id="201217"/>
    <lineage>
        <taxon>Eukaryota</taxon>
        <taxon>Fungi</taxon>
        <taxon>Dikarya</taxon>
        <taxon>Basidiomycota</taxon>
        <taxon>Agaricomycotina</taxon>
        <taxon>Agaricomycetes</taxon>
        <taxon>Agaricomycetidae</taxon>
        <taxon>Agaricales</taxon>
        <taxon>Agaricineae</taxon>
        <taxon>Agaricaceae</taxon>
        <taxon>Leucocoprinus</taxon>
    </lineage>
</organism>
<dbReference type="InterPro" id="IPR002110">
    <property type="entry name" value="Ankyrin_rpt"/>
</dbReference>
<reference evidence="3 4" key="1">
    <citation type="journal article" date="2020" name="ISME J.">
        <title>Uncovering the hidden diversity of litter-decomposition mechanisms in mushroom-forming fungi.</title>
        <authorList>
            <person name="Floudas D."/>
            <person name="Bentzer J."/>
            <person name="Ahren D."/>
            <person name="Johansson T."/>
            <person name="Persson P."/>
            <person name="Tunlid A."/>
        </authorList>
    </citation>
    <scope>NUCLEOTIDE SEQUENCE [LARGE SCALE GENOMIC DNA]</scope>
    <source>
        <strain evidence="3 4">CBS 146.42</strain>
    </source>
</reference>
<gene>
    <name evidence="3" type="ORF">D9756_005539</name>
</gene>
<dbReference type="PROSITE" id="PS50297">
    <property type="entry name" value="ANK_REP_REGION"/>
    <property type="match status" value="1"/>
</dbReference>
<dbReference type="Gene3D" id="1.25.40.20">
    <property type="entry name" value="Ankyrin repeat-containing domain"/>
    <property type="match status" value="1"/>
</dbReference>
<dbReference type="Proteomes" id="UP000559027">
    <property type="component" value="Unassembled WGS sequence"/>
</dbReference>
<dbReference type="AlphaFoldDB" id="A0A8H5FZK1"/>
<dbReference type="OrthoDB" id="10057496at2759"/>
<comment type="caution">
    <text evidence="3">The sequence shown here is derived from an EMBL/GenBank/DDBJ whole genome shotgun (WGS) entry which is preliminary data.</text>
</comment>
<dbReference type="InterPro" id="IPR036770">
    <property type="entry name" value="Ankyrin_rpt-contain_sf"/>
</dbReference>
<dbReference type="PANTHER" id="PTHR24184">
    <property type="entry name" value="SI:CH211-189E2.2"/>
    <property type="match status" value="1"/>
</dbReference>
<evidence type="ECO:0000313" key="4">
    <source>
        <dbReference type="Proteomes" id="UP000559027"/>
    </source>
</evidence>
<feature type="compositionally biased region" description="Acidic residues" evidence="2">
    <location>
        <begin position="145"/>
        <end position="155"/>
    </location>
</feature>
<evidence type="ECO:0008006" key="5">
    <source>
        <dbReference type="Google" id="ProtNLM"/>
    </source>
</evidence>
<feature type="region of interest" description="Disordered" evidence="2">
    <location>
        <begin position="143"/>
        <end position="195"/>
    </location>
</feature>
<protein>
    <recommendedName>
        <fullName evidence="5">Ankyrin</fullName>
    </recommendedName>
</protein>
<proteinExistence type="predicted"/>
<name>A0A8H5FZK1_9AGAR</name>
<evidence type="ECO:0000256" key="2">
    <source>
        <dbReference type="SAM" id="MobiDB-lite"/>
    </source>
</evidence>